<evidence type="ECO:0000256" key="4">
    <source>
        <dbReference type="ARBA" id="ARBA00022525"/>
    </source>
</evidence>
<evidence type="ECO:0000256" key="5">
    <source>
        <dbReference type="ARBA" id="ARBA00022801"/>
    </source>
</evidence>
<dbReference type="GO" id="GO:0005975">
    <property type="term" value="P:carbohydrate metabolic process"/>
    <property type="evidence" value="ECO:0007669"/>
    <property type="project" value="InterPro"/>
</dbReference>
<evidence type="ECO:0000256" key="9">
    <source>
        <dbReference type="RuleBase" id="RU361169"/>
    </source>
</evidence>
<dbReference type="KEGG" id="nta:107761023"/>
<proteinExistence type="inferred from homology"/>
<dbReference type="SMR" id="A0A1S3X4B2"/>
<dbReference type="PROSITE" id="PS00502">
    <property type="entry name" value="POLYGALACTURONASE"/>
    <property type="match status" value="1"/>
</dbReference>
<keyword evidence="7" id="KW-0961">Cell wall biogenesis/degradation</keyword>
<dbReference type="SUPFAM" id="SSF51126">
    <property type="entry name" value="Pectin lyase-like"/>
    <property type="match status" value="1"/>
</dbReference>
<sequence length="570" mass="62319">MRGSCRVHEEGMSGKRVLVLNMGLRPIFHFSRFGAQGEAMFGRFFKENIGVSQLRALFRNYKHHKCKTKVANSNLISEAQMSQMRQNISKCELPTFAKAANFFAIAKIPQFSIALQLRCQSCKCGYSIHHKCDPFVENAKSQPPTHARECQLLFAKARLANASQTSQMRNLQTNTRNSSDRVSNFLVFVTSFILHQGLAAIFDVTTYGAIGDGVTDDSQAFQQAWLDVCYDCENPTFLLSPILFQGPCNSTTINIQVLGNITAPQNLREWVGCENDSWLYFTGISGLIINGTGQINGQGAAWWNISGPAQKVNGTCHKPTTMHFNFCNDLELSGLNLVNSSRNHISITFSTGVNISNITKTAPEDSPNTDGIDLSMSTTQVQILNSTFQTGDDCISINTGCSDINITGISCGPGHGISVGSLGINETFAAVENINVTNCTFQGTQNGVRIKTWQGGMGYARFINFENINLTNVRNPIIIDQFYCNGAHNCGIEPNAVQVSNVTYKDIFGTTPSKIAINLNCSDNCTACTNLVFEQINITSVLPEKQTLVSCNNAHGQANSTLPPITCLLT</sequence>
<evidence type="ECO:0000256" key="1">
    <source>
        <dbReference type="ARBA" id="ARBA00004191"/>
    </source>
</evidence>
<name>A0A1S3X4B2_TOBAC</name>
<feature type="active site" evidence="8">
    <location>
        <position position="415"/>
    </location>
</feature>
<dbReference type="InterPro" id="IPR000743">
    <property type="entry name" value="Glyco_hydro_28"/>
</dbReference>
<organism evidence="10">
    <name type="scientific">Nicotiana tabacum</name>
    <name type="common">Common tobacco</name>
    <dbReference type="NCBI Taxonomy" id="4097"/>
    <lineage>
        <taxon>Eukaryota</taxon>
        <taxon>Viridiplantae</taxon>
        <taxon>Streptophyta</taxon>
        <taxon>Embryophyta</taxon>
        <taxon>Tracheophyta</taxon>
        <taxon>Spermatophyta</taxon>
        <taxon>Magnoliopsida</taxon>
        <taxon>eudicotyledons</taxon>
        <taxon>Gunneridae</taxon>
        <taxon>Pentapetalae</taxon>
        <taxon>asterids</taxon>
        <taxon>lamiids</taxon>
        <taxon>Solanales</taxon>
        <taxon>Solanaceae</taxon>
        <taxon>Nicotianoideae</taxon>
        <taxon>Nicotianeae</taxon>
        <taxon>Nicotiana</taxon>
    </lineage>
</organism>
<dbReference type="GO" id="GO:0071555">
    <property type="term" value="P:cell wall organization"/>
    <property type="evidence" value="ECO:0007669"/>
    <property type="project" value="UniProtKB-KW"/>
</dbReference>
<dbReference type="Gene3D" id="2.160.20.10">
    <property type="entry name" value="Single-stranded right-handed beta-helix, Pectin lyase-like"/>
    <property type="match status" value="1"/>
</dbReference>
<keyword evidence="5 9" id="KW-0378">Hydrolase</keyword>
<keyword evidence="3" id="KW-0134">Cell wall</keyword>
<protein>
    <submittedName>
        <fullName evidence="10">Probable polygalacturonase At3g15720</fullName>
    </submittedName>
</protein>
<evidence type="ECO:0000256" key="2">
    <source>
        <dbReference type="ARBA" id="ARBA00008834"/>
    </source>
</evidence>
<evidence type="ECO:0000256" key="3">
    <source>
        <dbReference type="ARBA" id="ARBA00022512"/>
    </source>
</evidence>
<dbReference type="SMART" id="SM00710">
    <property type="entry name" value="PbH1"/>
    <property type="match status" value="5"/>
</dbReference>
<evidence type="ECO:0000256" key="7">
    <source>
        <dbReference type="ARBA" id="ARBA00023316"/>
    </source>
</evidence>
<dbReference type="Pfam" id="PF00295">
    <property type="entry name" value="Glyco_hydro_28"/>
    <property type="match status" value="1"/>
</dbReference>
<dbReference type="OrthoDB" id="187139at2759"/>
<comment type="subcellular location">
    <subcellularLocation>
        <location evidence="1">Secreted</location>
        <location evidence="1">Cell wall</location>
    </subcellularLocation>
</comment>
<dbReference type="PaxDb" id="4097-A0A1S3X4B2"/>
<evidence type="ECO:0000313" key="10">
    <source>
        <dbReference type="RefSeq" id="XP_016434661.1"/>
    </source>
</evidence>
<dbReference type="InterPro" id="IPR006626">
    <property type="entry name" value="PbH1"/>
</dbReference>
<dbReference type="PANTHER" id="PTHR31375">
    <property type="match status" value="1"/>
</dbReference>
<keyword evidence="6 9" id="KW-0326">Glycosidase</keyword>
<gene>
    <name evidence="10" type="primary">LOC107761023</name>
</gene>
<dbReference type="STRING" id="4097.A0A1S3X4B2"/>
<accession>A0A1S3X4B2</accession>
<dbReference type="OMA" id="RYSRIQG"/>
<dbReference type="GO" id="GO:0004650">
    <property type="term" value="F:polygalacturonase activity"/>
    <property type="evidence" value="ECO:0007669"/>
    <property type="project" value="InterPro"/>
</dbReference>
<keyword evidence="4" id="KW-0964">Secreted</keyword>
<dbReference type="InterPro" id="IPR011050">
    <property type="entry name" value="Pectin_lyase_fold/virulence"/>
</dbReference>
<reference evidence="10" key="1">
    <citation type="submission" date="2025-08" db="UniProtKB">
        <authorList>
            <consortium name="RefSeq"/>
        </authorList>
    </citation>
    <scope>IDENTIFICATION</scope>
</reference>
<evidence type="ECO:0000256" key="6">
    <source>
        <dbReference type="ARBA" id="ARBA00023295"/>
    </source>
</evidence>
<dbReference type="InterPro" id="IPR012334">
    <property type="entry name" value="Pectin_lyas_fold"/>
</dbReference>
<dbReference type="RefSeq" id="XP_016434661.1">
    <property type="nucleotide sequence ID" value="XM_016579175.1"/>
</dbReference>
<dbReference type="AlphaFoldDB" id="A0A1S3X4B2"/>
<comment type="similarity">
    <text evidence="2 9">Belongs to the glycosyl hydrolase 28 family.</text>
</comment>
<evidence type="ECO:0000256" key="8">
    <source>
        <dbReference type="PROSITE-ProRule" id="PRU10052"/>
    </source>
</evidence>